<evidence type="ECO:0000256" key="1">
    <source>
        <dbReference type="ARBA" id="ARBA00004651"/>
    </source>
</evidence>
<dbReference type="PANTHER" id="PTHR24421:SF37">
    <property type="entry name" value="SENSOR HISTIDINE KINASE NARS"/>
    <property type="match status" value="1"/>
</dbReference>
<keyword evidence="6 9" id="KW-1133">Transmembrane helix</keyword>
<feature type="transmembrane region" description="Helical" evidence="9">
    <location>
        <begin position="115"/>
        <end position="133"/>
    </location>
</feature>
<keyword evidence="2" id="KW-1003">Cell membrane</keyword>
<evidence type="ECO:0000256" key="3">
    <source>
        <dbReference type="ARBA" id="ARBA00022679"/>
    </source>
</evidence>
<dbReference type="GO" id="GO:0005524">
    <property type="term" value="F:ATP binding"/>
    <property type="evidence" value="ECO:0007669"/>
    <property type="project" value="UniProtKB-KW"/>
</dbReference>
<keyword evidence="11" id="KW-0067">ATP-binding</keyword>
<keyword evidence="12" id="KW-1185">Reference proteome</keyword>
<organism evidence="11 12">
    <name type="scientific">Streptomyces osmaniensis</name>
    <dbReference type="NCBI Taxonomy" id="593134"/>
    <lineage>
        <taxon>Bacteria</taxon>
        <taxon>Bacillati</taxon>
        <taxon>Actinomycetota</taxon>
        <taxon>Actinomycetes</taxon>
        <taxon>Kitasatosporales</taxon>
        <taxon>Streptomycetaceae</taxon>
        <taxon>Streptomyces</taxon>
    </lineage>
</organism>
<keyword evidence="3" id="KW-0808">Transferase</keyword>
<dbReference type="PROSITE" id="PS50109">
    <property type="entry name" value="HIS_KIN"/>
    <property type="match status" value="1"/>
</dbReference>
<dbReference type="Pfam" id="PF02518">
    <property type="entry name" value="HATPase_c"/>
    <property type="match status" value="1"/>
</dbReference>
<dbReference type="InterPro" id="IPR003594">
    <property type="entry name" value="HATPase_dom"/>
</dbReference>
<dbReference type="InterPro" id="IPR050482">
    <property type="entry name" value="Sensor_HK_TwoCompSys"/>
</dbReference>
<dbReference type="InterPro" id="IPR005467">
    <property type="entry name" value="His_kinase_dom"/>
</dbReference>
<evidence type="ECO:0000313" key="11">
    <source>
        <dbReference type="EMBL" id="GAA3596586.1"/>
    </source>
</evidence>
<evidence type="ECO:0000256" key="6">
    <source>
        <dbReference type="ARBA" id="ARBA00022989"/>
    </source>
</evidence>
<evidence type="ECO:0000313" key="12">
    <source>
        <dbReference type="Proteomes" id="UP001500707"/>
    </source>
</evidence>
<feature type="transmembrane region" description="Helical" evidence="9">
    <location>
        <begin position="63"/>
        <end position="82"/>
    </location>
</feature>
<feature type="transmembrane region" description="Helical" evidence="9">
    <location>
        <begin position="166"/>
        <end position="187"/>
    </location>
</feature>
<dbReference type="PANTHER" id="PTHR24421">
    <property type="entry name" value="NITRATE/NITRITE SENSOR PROTEIN NARX-RELATED"/>
    <property type="match status" value="1"/>
</dbReference>
<protein>
    <submittedName>
        <fullName evidence="11">ATP-binding protein</fullName>
    </submittedName>
</protein>
<evidence type="ECO:0000256" key="8">
    <source>
        <dbReference type="ARBA" id="ARBA00023136"/>
    </source>
</evidence>
<reference evidence="12" key="1">
    <citation type="journal article" date="2019" name="Int. J. Syst. Evol. Microbiol.">
        <title>The Global Catalogue of Microorganisms (GCM) 10K type strain sequencing project: providing services to taxonomists for standard genome sequencing and annotation.</title>
        <authorList>
            <consortium name="The Broad Institute Genomics Platform"/>
            <consortium name="The Broad Institute Genome Sequencing Center for Infectious Disease"/>
            <person name="Wu L."/>
            <person name="Ma J."/>
        </authorList>
    </citation>
    <scope>NUCLEOTIDE SEQUENCE [LARGE SCALE GENOMIC DNA]</scope>
    <source>
        <strain evidence="12">JCM 17656</strain>
    </source>
</reference>
<comment type="subcellular location">
    <subcellularLocation>
        <location evidence="1">Cell membrane</location>
        <topology evidence="1">Multi-pass membrane protein</topology>
    </subcellularLocation>
</comment>
<evidence type="ECO:0000256" key="5">
    <source>
        <dbReference type="ARBA" id="ARBA00022777"/>
    </source>
</evidence>
<evidence type="ECO:0000256" key="4">
    <source>
        <dbReference type="ARBA" id="ARBA00022692"/>
    </source>
</evidence>
<proteinExistence type="predicted"/>
<keyword evidence="5" id="KW-0418">Kinase</keyword>
<keyword evidence="11" id="KW-0547">Nucleotide-binding</keyword>
<sequence>MTVPDSLPDVRKTGWFIQGDIAEVSALDLKRAFRWQAILRIAIIIALAADLAIFPSFEQQQLSVTLAIVYTLWTCATLWAAWKSHKPYPSWLYPLADLISLTALMAFSGDFSDPNWSSGRTAGYVFLLVPVLASFQMRPVLTAASGMLAATCYAVGTGIGHLRHPYWSFTLLQALLILVVCAGCVLLSDIQRYRLRENRELAEHRLWLLDRIMATEEREQRKIAEVLHDGALQNVLAARHLIDEATCSPEAADLLNRADEALAAVSKQLRSSVRTLHPEVLVSGGLVPALQQLTQQASERGKFHGEVHSSVSSAGSADRPLYWLAREILENVVKHAQAKNIVVTLHEHGSGRVKLSISDDGIGISRESVAKSLASGHIGIASHRARIEGMGGVFTLRGNASGGTTVEAVVPVR</sequence>
<keyword evidence="4 9" id="KW-0812">Transmembrane</keyword>
<keyword evidence="8 9" id="KW-0472">Membrane</keyword>
<dbReference type="Proteomes" id="UP001500707">
    <property type="component" value="Unassembled WGS sequence"/>
</dbReference>
<evidence type="ECO:0000256" key="9">
    <source>
        <dbReference type="SAM" id="Phobius"/>
    </source>
</evidence>
<evidence type="ECO:0000256" key="2">
    <source>
        <dbReference type="ARBA" id="ARBA00022475"/>
    </source>
</evidence>
<dbReference type="RefSeq" id="WP_346186790.1">
    <property type="nucleotide sequence ID" value="NZ_BAABCE010000043.1"/>
</dbReference>
<feature type="domain" description="Histidine kinase" evidence="10">
    <location>
        <begin position="321"/>
        <end position="413"/>
    </location>
</feature>
<dbReference type="CDD" id="cd16917">
    <property type="entry name" value="HATPase_UhpB-NarQ-NarX-like"/>
    <property type="match status" value="1"/>
</dbReference>
<evidence type="ECO:0000259" key="10">
    <source>
        <dbReference type="PROSITE" id="PS50109"/>
    </source>
</evidence>
<name>A0ABP6Z3L2_9ACTN</name>
<accession>A0ABP6Z3L2</accession>
<gene>
    <name evidence="11" type="ORF">GCM10022295_91790</name>
</gene>
<comment type="caution">
    <text evidence="11">The sequence shown here is derived from an EMBL/GenBank/DDBJ whole genome shotgun (WGS) entry which is preliminary data.</text>
</comment>
<dbReference type="SMART" id="SM00387">
    <property type="entry name" value="HATPase_c"/>
    <property type="match status" value="1"/>
</dbReference>
<keyword evidence="7" id="KW-0902">Two-component regulatory system</keyword>
<evidence type="ECO:0000256" key="7">
    <source>
        <dbReference type="ARBA" id="ARBA00023012"/>
    </source>
</evidence>
<dbReference type="EMBL" id="BAABCE010000043">
    <property type="protein sequence ID" value="GAA3596586.1"/>
    <property type="molecule type" value="Genomic_DNA"/>
</dbReference>
<feature type="transmembrane region" description="Helical" evidence="9">
    <location>
        <begin position="140"/>
        <end position="160"/>
    </location>
</feature>
<feature type="transmembrane region" description="Helical" evidence="9">
    <location>
        <begin position="37"/>
        <end position="57"/>
    </location>
</feature>